<evidence type="ECO:0000256" key="3">
    <source>
        <dbReference type="ARBA" id="ARBA00022605"/>
    </source>
</evidence>
<dbReference type="GO" id="GO:0000105">
    <property type="term" value="P:L-histidine biosynthetic process"/>
    <property type="evidence" value="ECO:0007669"/>
    <property type="project" value="UniProtKB-UniRule"/>
</dbReference>
<evidence type="ECO:0000256" key="6">
    <source>
        <dbReference type="ARBA" id="ARBA00022840"/>
    </source>
</evidence>
<dbReference type="GO" id="GO:0005524">
    <property type="term" value="F:ATP binding"/>
    <property type="evidence" value="ECO:0007669"/>
    <property type="project" value="UniProtKB-KW"/>
</dbReference>
<keyword evidence="6 8" id="KW-0067">ATP-binding</keyword>
<comment type="pathway">
    <text evidence="2 8">Amino-acid biosynthesis; L-histidine biosynthesis; L-histidine from 5-phospho-alpha-D-ribose 1-diphosphate: step 2/9.</text>
</comment>
<dbReference type="STRING" id="229921.ADN01_15280"/>
<evidence type="ECO:0000256" key="7">
    <source>
        <dbReference type="ARBA" id="ARBA00023102"/>
    </source>
</evidence>
<gene>
    <name evidence="8" type="primary">hisE</name>
    <name evidence="9" type="ORF">ADN01_15280</name>
</gene>
<accession>A0A0P6XCI1</accession>
<comment type="catalytic activity">
    <reaction evidence="1 8">
        <text>1-(5-phospho-beta-D-ribosyl)-ATP + H2O = 1-(5-phospho-beta-D-ribosyl)-5'-AMP + diphosphate + H(+)</text>
        <dbReference type="Rhea" id="RHEA:22828"/>
        <dbReference type="ChEBI" id="CHEBI:15377"/>
        <dbReference type="ChEBI" id="CHEBI:15378"/>
        <dbReference type="ChEBI" id="CHEBI:33019"/>
        <dbReference type="ChEBI" id="CHEBI:59457"/>
        <dbReference type="ChEBI" id="CHEBI:73183"/>
        <dbReference type="EC" id="3.6.1.31"/>
    </reaction>
</comment>
<dbReference type="EMBL" id="LGCM01000058">
    <property type="protein sequence ID" value="KPL77937.1"/>
    <property type="molecule type" value="Genomic_DNA"/>
</dbReference>
<evidence type="ECO:0000256" key="8">
    <source>
        <dbReference type="HAMAP-Rule" id="MF_01020"/>
    </source>
</evidence>
<evidence type="ECO:0000256" key="1">
    <source>
        <dbReference type="ARBA" id="ARBA00001460"/>
    </source>
</evidence>
<dbReference type="PANTHER" id="PTHR42945">
    <property type="entry name" value="HISTIDINE BIOSYNTHESIS BIFUNCTIONAL PROTEIN"/>
    <property type="match status" value="1"/>
</dbReference>
<keyword evidence="8" id="KW-0963">Cytoplasm</keyword>
<evidence type="ECO:0000313" key="10">
    <source>
        <dbReference type="Proteomes" id="UP000050501"/>
    </source>
</evidence>
<organism evidence="9 10">
    <name type="scientific">Levilinea saccharolytica</name>
    <dbReference type="NCBI Taxonomy" id="229921"/>
    <lineage>
        <taxon>Bacteria</taxon>
        <taxon>Bacillati</taxon>
        <taxon>Chloroflexota</taxon>
        <taxon>Anaerolineae</taxon>
        <taxon>Anaerolineales</taxon>
        <taxon>Anaerolineaceae</taxon>
        <taxon>Levilinea</taxon>
    </lineage>
</organism>
<comment type="subcellular location">
    <subcellularLocation>
        <location evidence="8">Cytoplasm</location>
    </subcellularLocation>
</comment>
<reference evidence="9 10" key="1">
    <citation type="submission" date="2015-07" db="EMBL/GenBank/DDBJ databases">
        <title>Genome sequence of Levilinea saccharolytica DSM 16555.</title>
        <authorList>
            <person name="Hemp J."/>
            <person name="Ward L.M."/>
            <person name="Pace L.A."/>
            <person name="Fischer W.W."/>
        </authorList>
    </citation>
    <scope>NUCLEOTIDE SEQUENCE [LARGE SCALE GENOMIC DNA]</scope>
    <source>
        <strain evidence="9 10">KIBI-1</strain>
    </source>
</reference>
<dbReference type="CDD" id="cd11534">
    <property type="entry name" value="NTP-PPase_HisIE_like"/>
    <property type="match status" value="1"/>
</dbReference>
<protein>
    <recommendedName>
        <fullName evidence="8">Phosphoribosyl-ATP pyrophosphatase</fullName>
        <shortName evidence="8">PRA-PH</shortName>
        <ecNumber evidence="8">3.6.1.31</ecNumber>
    </recommendedName>
</protein>
<dbReference type="PANTHER" id="PTHR42945:SF1">
    <property type="entry name" value="HISTIDINE BIOSYNTHESIS BIFUNCTIONAL PROTEIN HIS7"/>
    <property type="match status" value="1"/>
</dbReference>
<dbReference type="GO" id="GO:0005737">
    <property type="term" value="C:cytoplasm"/>
    <property type="evidence" value="ECO:0007669"/>
    <property type="project" value="UniProtKB-SubCell"/>
</dbReference>
<dbReference type="InterPro" id="IPR008179">
    <property type="entry name" value="HisE"/>
</dbReference>
<evidence type="ECO:0000313" key="9">
    <source>
        <dbReference type="EMBL" id="KPL77937.1"/>
    </source>
</evidence>
<dbReference type="FunFam" id="1.10.287.1080:FF:000002">
    <property type="entry name" value="Histidine biosynthesis bifunctional protein HisIE"/>
    <property type="match status" value="1"/>
</dbReference>
<comment type="similarity">
    <text evidence="8">Belongs to the PRA-PH family.</text>
</comment>
<dbReference type="NCBIfam" id="NF001611">
    <property type="entry name" value="PRK00400.1-3"/>
    <property type="match status" value="1"/>
</dbReference>
<dbReference type="SUPFAM" id="SSF101386">
    <property type="entry name" value="all-alpha NTP pyrophosphatases"/>
    <property type="match status" value="1"/>
</dbReference>
<evidence type="ECO:0000256" key="5">
    <source>
        <dbReference type="ARBA" id="ARBA00022801"/>
    </source>
</evidence>
<dbReference type="GO" id="GO:0004636">
    <property type="term" value="F:phosphoribosyl-ATP diphosphatase activity"/>
    <property type="evidence" value="ECO:0007669"/>
    <property type="project" value="UniProtKB-UniRule"/>
</dbReference>
<dbReference type="AlphaFoldDB" id="A0A0P6XCI1"/>
<comment type="caution">
    <text evidence="9">The sequence shown here is derived from an EMBL/GenBank/DDBJ whole genome shotgun (WGS) entry which is preliminary data.</text>
</comment>
<dbReference type="NCBIfam" id="TIGR03188">
    <property type="entry name" value="histidine_hisI"/>
    <property type="match status" value="1"/>
</dbReference>
<dbReference type="Pfam" id="PF01503">
    <property type="entry name" value="PRA-PH"/>
    <property type="match status" value="1"/>
</dbReference>
<sequence>MSMNINQLFAVIQARRSAPPEESYTARLTAAGEDEILKKVGEEAVEVILAAKGQGQTRLVEELADLTYHTLVLLAARGLTPQDVEAELARRHAG</sequence>
<dbReference type="EC" id="3.6.1.31" evidence="8"/>
<dbReference type="UniPathway" id="UPA00031">
    <property type="reaction ID" value="UER00007"/>
</dbReference>
<proteinExistence type="inferred from homology"/>
<evidence type="ECO:0000256" key="4">
    <source>
        <dbReference type="ARBA" id="ARBA00022741"/>
    </source>
</evidence>
<keyword evidence="3 8" id="KW-0028">Amino-acid biosynthesis</keyword>
<dbReference type="Gene3D" id="1.10.287.1080">
    <property type="entry name" value="MazG-like"/>
    <property type="match status" value="1"/>
</dbReference>
<dbReference type="Proteomes" id="UP000050501">
    <property type="component" value="Unassembled WGS sequence"/>
</dbReference>
<keyword evidence="7 8" id="KW-0368">Histidine biosynthesis</keyword>
<keyword evidence="5 8" id="KW-0378">Hydrolase</keyword>
<keyword evidence="4 8" id="KW-0547">Nucleotide-binding</keyword>
<dbReference type="HAMAP" id="MF_01020">
    <property type="entry name" value="HisE"/>
    <property type="match status" value="1"/>
</dbReference>
<evidence type="ECO:0000256" key="2">
    <source>
        <dbReference type="ARBA" id="ARBA00005204"/>
    </source>
</evidence>
<keyword evidence="10" id="KW-1185">Reference proteome</keyword>
<name>A0A0P6XCI1_9CHLR</name>
<dbReference type="InterPro" id="IPR021130">
    <property type="entry name" value="PRib-ATP_PPHydrolase-like"/>
</dbReference>